<evidence type="ECO:0000313" key="2">
    <source>
        <dbReference type="EMBL" id="EWC59085.1"/>
    </source>
</evidence>
<organism evidence="2 3">
    <name type="scientific">Actinokineospora spheciospongiae</name>
    <dbReference type="NCBI Taxonomy" id="909613"/>
    <lineage>
        <taxon>Bacteria</taxon>
        <taxon>Bacillati</taxon>
        <taxon>Actinomycetota</taxon>
        <taxon>Actinomycetes</taxon>
        <taxon>Pseudonocardiales</taxon>
        <taxon>Pseudonocardiaceae</taxon>
        <taxon>Actinokineospora</taxon>
    </lineage>
</organism>
<sequence>MARFKHSESLGISDEFPVRVTAIRRLGPLLSAAALLAACGGPEPIPLPPAPPSTSTTAACPASGVAITAGEVDSASGLRALGIILTNCGTRDYTANGHPAVRVLDENRTPLDITVGNGSAPVSAPDAYDAPPRPVMVRPGQRVTARVLWRNTVTDSTVTATEGHYLEITPGPGEPAQLVAPDGGIDLGNTGRLAVNPWAARP</sequence>
<reference evidence="2 3" key="1">
    <citation type="journal article" date="2014" name="Genome Announc.">
        <title>Draft Genome Sequence of the Antitrypanosomally Active Sponge-Associated Bacterium Actinokineospora sp. Strain EG49.</title>
        <authorList>
            <person name="Harjes J."/>
            <person name="Ryu T."/>
            <person name="Abdelmohsen U.R."/>
            <person name="Moitinho-Silva L."/>
            <person name="Horn H."/>
            <person name="Ravasi T."/>
            <person name="Hentschel U."/>
        </authorList>
    </citation>
    <scope>NUCLEOTIDE SEQUENCE [LARGE SCALE GENOMIC DNA]</scope>
    <source>
        <strain evidence="2 3">EG49</strain>
    </source>
</reference>
<dbReference type="OrthoDB" id="3827416at2"/>
<name>W7IE22_9PSEU</name>
<dbReference type="STRING" id="909613.UO65_5637"/>
<gene>
    <name evidence="2" type="ORF">UO65_5637</name>
</gene>
<proteinExistence type="predicted"/>
<evidence type="ECO:0000313" key="3">
    <source>
        <dbReference type="Proteomes" id="UP000019277"/>
    </source>
</evidence>
<dbReference type="Proteomes" id="UP000019277">
    <property type="component" value="Unassembled WGS sequence"/>
</dbReference>
<dbReference type="RefSeq" id="WP_052021880.1">
    <property type="nucleotide sequence ID" value="NZ_AYXG01000220.1"/>
</dbReference>
<accession>W7IE22</accession>
<protein>
    <submittedName>
        <fullName evidence="2">Putative lipoprotein</fullName>
    </submittedName>
</protein>
<keyword evidence="3" id="KW-1185">Reference proteome</keyword>
<feature type="domain" description="DUF4232" evidence="1">
    <location>
        <begin position="60"/>
        <end position="198"/>
    </location>
</feature>
<evidence type="ECO:0000259" key="1">
    <source>
        <dbReference type="Pfam" id="PF14016"/>
    </source>
</evidence>
<dbReference type="EMBL" id="AYXG01000220">
    <property type="protein sequence ID" value="EWC59085.1"/>
    <property type="molecule type" value="Genomic_DNA"/>
</dbReference>
<comment type="caution">
    <text evidence="2">The sequence shown here is derived from an EMBL/GenBank/DDBJ whole genome shotgun (WGS) entry which is preliminary data.</text>
</comment>
<dbReference type="Pfam" id="PF14016">
    <property type="entry name" value="DUF4232"/>
    <property type="match status" value="1"/>
</dbReference>
<dbReference type="AlphaFoldDB" id="W7IE22"/>
<keyword evidence="2" id="KW-0449">Lipoprotein</keyword>
<dbReference type="InterPro" id="IPR025326">
    <property type="entry name" value="DUF4232"/>
</dbReference>
<dbReference type="eggNOG" id="ENOG5032UK2">
    <property type="taxonomic scope" value="Bacteria"/>
</dbReference>